<reference evidence="2 3" key="1">
    <citation type="submission" date="2021-03" db="EMBL/GenBank/DDBJ databases">
        <title>Genomic Encyclopedia of Type Strains, Phase IV (KMG-IV): sequencing the most valuable type-strain genomes for metagenomic binning, comparative biology and taxonomic classification.</title>
        <authorList>
            <person name="Goeker M."/>
        </authorList>
    </citation>
    <scope>NUCLEOTIDE SEQUENCE [LARGE SCALE GENOMIC DNA]</scope>
    <source>
        <strain evidence="2 3">DSM 24738</strain>
    </source>
</reference>
<evidence type="ECO:0008006" key="4">
    <source>
        <dbReference type="Google" id="ProtNLM"/>
    </source>
</evidence>
<name>A0ABS4GVJ4_9BACL</name>
<sequence>MRRWFLIFGVVLIFISINPLFLMGREIYYENKVNREFQIDQISVNFMELGKVEILGKGAPIEVEGITVKNDLQRGKDSTQYTREYAWNGHTILTQDYFQPGIVDEEDYPLSKLKVVINGKDYSVENPIEIRPNYFDNNRYHGFFGVLRVKSEGNEELVLVQRVSGPEFKREQDLAWRTLRIQKDGQVTLDQFTYDERGDLPQRVNFVNQASTSPIALGYRSNILQGWPSLLFPLLYPFGTATFGLLFTLIGLLMRKKKGLA</sequence>
<evidence type="ECO:0000313" key="2">
    <source>
        <dbReference type="EMBL" id="MBP1934042.1"/>
    </source>
</evidence>
<keyword evidence="1" id="KW-0812">Transmembrane</keyword>
<dbReference type="Proteomes" id="UP001519343">
    <property type="component" value="Unassembled WGS sequence"/>
</dbReference>
<keyword evidence="1" id="KW-0472">Membrane</keyword>
<protein>
    <recommendedName>
        <fullName evidence="4">DUF3068 domain-containing protein</fullName>
    </recommendedName>
</protein>
<gene>
    <name evidence="2" type="ORF">J2Z37_004059</name>
</gene>
<keyword evidence="3" id="KW-1185">Reference proteome</keyword>
<evidence type="ECO:0000256" key="1">
    <source>
        <dbReference type="SAM" id="Phobius"/>
    </source>
</evidence>
<dbReference type="EMBL" id="JAGGKT010000016">
    <property type="protein sequence ID" value="MBP1934042.1"/>
    <property type="molecule type" value="Genomic_DNA"/>
</dbReference>
<organism evidence="2 3">
    <name type="scientific">Ammoniphilus resinae</name>
    <dbReference type="NCBI Taxonomy" id="861532"/>
    <lineage>
        <taxon>Bacteria</taxon>
        <taxon>Bacillati</taxon>
        <taxon>Bacillota</taxon>
        <taxon>Bacilli</taxon>
        <taxon>Bacillales</taxon>
        <taxon>Paenibacillaceae</taxon>
        <taxon>Aneurinibacillus group</taxon>
        <taxon>Ammoniphilus</taxon>
    </lineage>
</organism>
<comment type="caution">
    <text evidence="2">The sequence shown here is derived from an EMBL/GenBank/DDBJ whole genome shotgun (WGS) entry which is preliminary data.</text>
</comment>
<accession>A0ABS4GVJ4</accession>
<proteinExistence type="predicted"/>
<keyword evidence="1" id="KW-1133">Transmembrane helix</keyword>
<evidence type="ECO:0000313" key="3">
    <source>
        <dbReference type="Proteomes" id="UP001519343"/>
    </source>
</evidence>
<dbReference type="RefSeq" id="WP_209812055.1">
    <property type="nucleotide sequence ID" value="NZ_JAGGKT010000016.1"/>
</dbReference>
<feature type="transmembrane region" description="Helical" evidence="1">
    <location>
        <begin position="230"/>
        <end position="254"/>
    </location>
</feature>